<dbReference type="InterPro" id="IPR053175">
    <property type="entry name" value="DHMBA_Reg_Transcription_Factor"/>
</dbReference>
<evidence type="ECO:0000256" key="4">
    <source>
        <dbReference type="SAM" id="MobiDB-lite"/>
    </source>
</evidence>
<organism evidence="5 6">
    <name type="scientific">Polytolypa hystricis (strain UAMH7299)</name>
    <dbReference type="NCBI Taxonomy" id="1447883"/>
    <lineage>
        <taxon>Eukaryota</taxon>
        <taxon>Fungi</taxon>
        <taxon>Dikarya</taxon>
        <taxon>Ascomycota</taxon>
        <taxon>Pezizomycotina</taxon>
        <taxon>Eurotiomycetes</taxon>
        <taxon>Eurotiomycetidae</taxon>
        <taxon>Onygenales</taxon>
        <taxon>Onygenales incertae sedis</taxon>
        <taxon>Polytolypa</taxon>
    </lineage>
</organism>
<evidence type="ECO:0000256" key="1">
    <source>
        <dbReference type="ARBA" id="ARBA00023015"/>
    </source>
</evidence>
<keyword evidence="1" id="KW-0805">Transcription regulation</keyword>
<comment type="caution">
    <text evidence="5">The sequence shown here is derived from an EMBL/GenBank/DDBJ whole genome shotgun (WGS) entry which is preliminary data.</text>
</comment>
<evidence type="ECO:0000256" key="2">
    <source>
        <dbReference type="ARBA" id="ARBA00023163"/>
    </source>
</evidence>
<keyword evidence="3" id="KW-0539">Nucleus</keyword>
<name>A0A2B7Z4L3_POLH7</name>
<evidence type="ECO:0008006" key="7">
    <source>
        <dbReference type="Google" id="ProtNLM"/>
    </source>
</evidence>
<dbReference type="OrthoDB" id="4197295at2759"/>
<accession>A0A2B7Z4L3</accession>
<sequence length="563" mass="61737">MYAYTETQKFLVLLPHAPTSPSQAPSAAASPADITPNADAFSTEPQPAAKAHRSPSTGAVPGPFDKFFLKLAVHPPSAVKTPEKENCQRHQWYIGALLEAVTRCDETRPSCMRCIKAKRACGGYDDGAFCAFRQYEADGTYQLSPSKSIAQKCTLPKRAPIPGTDVMSQDAIPPEVSAAESNIFALRAFLYDFCVISDNRNLSGGYLSGLEPLAHRLGPKSDLVKACQAVAFASRGKPACRPQLVHKAEIFYQELLGSLARAIEGPDPANSTELKLVAMLLGLYQIAMTSETNSGDHIAHSKGLSALMEVGHSPLNLLGTVRPSHILDPTKYFQNNKAPGLFSVPTLSNQGESLDDLLLNLDLVWTKSEVLFDPKDFKALNRECVALDRRFSNWEDSLVLDFRPIAVAHISQSTYEPRDIAVGFWLGRIDTYFDLYVAGVWNIFRAARLLLLALIIKLSDAVGSSDSYDDDHIHLANSIAEDMAASVPYHLADNLQTFVSELGRSTEISDSGRLLGGLLLMHPLYVATKMPFLPEKMREYMRRCLLWIGYDMGLGQATLLAKV</sequence>
<dbReference type="EMBL" id="PDNA01000001">
    <property type="protein sequence ID" value="PGH28173.1"/>
    <property type="molecule type" value="Genomic_DNA"/>
</dbReference>
<dbReference type="AlphaFoldDB" id="A0A2B7Z4L3"/>
<proteinExistence type="predicted"/>
<dbReference type="PANTHER" id="PTHR38791">
    <property type="entry name" value="ZN(II)2CYS6 TRANSCRIPTION FACTOR (EUROFUNG)-RELATED-RELATED"/>
    <property type="match status" value="1"/>
</dbReference>
<evidence type="ECO:0000313" key="5">
    <source>
        <dbReference type="EMBL" id="PGH28173.1"/>
    </source>
</evidence>
<evidence type="ECO:0000256" key="3">
    <source>
        <dbReference type="ARBA" id="ARBA00023242"/>
    </source>
</evidence>
<evidence type="ECO:0000313" key="6">
    <source>
        <dbReference type="Proteomes" id="UP000224634"/>
    </source>
</evidence>
<dbReference type="STRING" id="1447883.A0A2B7Z4L3"/>
<dbReference type="GO" id="GO:0000981">
    <property type="term" value="F:DNA-binding transcription factor activity, RNA polymerase II-specific"/>
    <property type="evidence" value="ECO:0007669"/>
    <property type="project" value="InterPro"/>
</dbReference>
<dbReference type="PANTHER" id="PTHR38791:SF5">
    <property type="entry name" value="TRANSCRIPTION FACTOR DBAG-RELATED"/>
    <property type="match status" value="1"/>
</dbReference>
<keyword evidence="6" id="KW-1185">Reference proteome</keyword>
<dbReference type="InterPro" id="IPR001138">
    <property type="entry name" value="Zn2Cys6_DnaBD"/>
</dbReference>
<feature type="region of interest" description="Disordered" evidence="4">
    <location>
        <begin position="21"/>
        <end position="57"/>
    </location>
</feature>
<feature type="compositionally biased region" description="Low complexity" evidence="4">
    <location>
        <begin position="21"/>
        <end position="32"/>
    </location>
</feature>
<dbReference type="Proteomes" id="UP000224634">
    <property type="component" value="Unassembled WGS sequence"/>
</dbReference>
<protein>
    <recommendedName>
        <fullName evidence="7">Zn(2)-C6 fungal-type domain-containing protein</fullName>
    </recommendedName>
</protein>
<gene>
    <name evidence="5" type="ORF">AJ80_00063</name>
</gene>
<dbReference type="GO" id="GO:0008270">
    <property type="term" value="F:zinc ion binding"/>
    <property type="evidence" value="ECO:0007669"/>
    <property type="project" value="InterPro"/>
</dbReference>
<reference evidence="5 6" key="1">
    <citation type="submission" date="2017-10" db="EMBL/GenBank/DDBJ databases">
        <title>Comparative genomics in systemic dimorphic fungi from Ajellomycetaceae.</title>
        <authorList>
            <person name="Munoz J.F."/>
            <person name="Mcewen J.G."/>
            <person name="Clay O.K."/>
            <person name="Cuomo C.A."/>
        </authorList>
    </citation>
    <scope>NUCLEOTIDE SEQUENCE [LARGE SCALE GENOMIC DNA]</scope>
    <source>
        <strain evidence="5 6">UAMH7299</strain>
    </source>
</reference>
<keyword evidence="2" id="KW-0804">Transcription</keyword>
<dbReference type="CDD" id="cd00067">
    <property type="entry name" value="GAL4"/>
    <property type="match status" value="1"/>
</dbReference>